<dbReference type="InterPro" id="IPR036390">
    <property type="entry name" value="WH_DNA-bd_sf"/>
</dbReference>
<dbReference type="Gene3D" id="3.30.70.920">
    <property type="match status" value="1"/>
</dbReference>
<evidence type="ECO:0000256" key="1">
    <source>
        <dbReference type="ARBA" id="ARBA00023015"/>
    </source>
</evidence>
<keyword evidence="3" id="KW-0804">Transcription</keyword>
<keyword evidence="1" id="KW-0805">Transcription regulation</keyword>
<dbReference type="Proteomes" id="UP001595868">
    <property type="component" value="Unassembled WGS sequence"/>
</dbReference>
<dbReference type="RefSeq" id="WP_377545966.1">
    <property type="nucleotide sequence ID" value="NZ_JBHSBN010000009.1"/>
</dbReference>
<comment type="caution">
    <text evidence="5">The sequence shown here is derived from an EMBL/GenBank/DDBJ whole genome shotgun (WGS) entry which is preliminary data.</text>
</comment>
<accession>A0ABV8KMJ3</accession>
<dbReference type="PANTHER" id="PTHR30154:SF54">
    <property type="entry name" value="POSSIBLE TRANSCRIPTIONAL REGULATORY PROTEIN (PROBABLY LRP_ASNC-FAMILY)"/>
    <property type="match status" value="1"/>
</dbReference>
<dbReference type="Pfam" id="PF13404">
    <property type="entry name" value="HTH_AsnC-type"/>
    <property type="match status" value="1"/>
</dbReference>
<dbReference type="Pfam" id="PF01037">
    <property type="entry name" value="AsnC_trans_reg"/>
    <property type="match status" value="1"/>
</dbReference>
<name>A0ABV8KMJ3_9ACTN</name>
<keyword evidence="2" id="KW-0238">DNA-binding</keyword>
<dbReference type="SUPFAM" id="SSF46785">
    <property type="entry name" value="Winged helix' DNA-binding domain"/>
    <property type="match status" value="1"/>
</dbReference>
<dbReference type="PROSITE" id="PS50956">
    <property type="entry name" value="HTH_ASNC_2"/>
    <property type="match status" value="1"/>
</dbReference>
<dbReference type="PRINTS" id="PR00033">
    <property type="entry name" value="HTHASNC"/>
</dbReference>
<keyword evidence="6" id="KW-1185">Reference proteome</keyword>
<evidence type="ECO:0000313" key="6">
    <source>
        <dbReference type="Proteomes" id="UP001595868"/>
    </source>
</evidence>
<dbReference type="SMART" id="SM00344">
    <property type="entry name" value="HTH_ASNC"/>
    <property type="match status" value="1"/>
</dbReference>
<dbReference type="CDD" id="cd00090">
    <property type="entry name" value="HTH_ARSR"/>
    <property type="match status" value="1"/>
</dbReference>
<dbReference type="PANTHER" id="PTHR30154">
    <property type="entry name" value="LEUCINE-RESPONSIVE REGULATORY PROTEIN"/>
    <property type="match status" value="1"/>
</dbReference>
<dbReference type="InterPro" id="IPR019888">
    <property type="entry name" value="Tscrpt_reg_AsnC-like"/>
</dbReference>
<dbReference type="InterPro" id="IPR011008">
    <property type="entry name" value="Dimeric_a/b-barrel"/>
</dbReference>
<feature type="domain" description="HTH asnC-type" evidence="4">
    <location>
        <begin position="1"/>
        <end position="62"/>
    </location>
</feature>
<evidence type="ECO:0000313" key="5">
    <source>
        <dbReference type="EMBL" id="MFC4107251.1"/>
    </source>
</evidence>
<protein>
    <submittedName>
        <fullName evidence="5">Lrp/AsnC family transcriptional regulator</fullName>
    </submittedName>
</protein>
<dbReference type="InterPro" id="IPR011991">
    <property type="entry name" value="ArsR-like_HTH"/>
</dbReference>
<dbReference type="EMBL" id="JBHSBN010000009">
    <property type="protein sequence ID" value="MFC4107251.1"/>
    <property type="molecule type" value="Genomic_DNA"/>
</dbReference>
<dbReference type="InterPro" id="IPR000485">
    <property type="entry name" value="AsnC-type_HTH_dom"/>
</dbReference>
<reference evidence="6" key="1">
    <citation type="journal article" date="2019" name="Int. J. Syst. Evol. Microbiol.">
        <title>The Global Catalogue of Microorganisms (GCM) 10K type strain sequencing project: providing services to taxonomists for standard genome sequencing and annotation.</title>
        <authorList>
            <consortium name="The Broad Institute Genomics Platform"/>
            <consortium name="The Broad Institute Genome Sequencing Center for Infectious Disease"/>
            <person name="Wu L."/>
            <person name="Ma J."/>
        </authorList>
    </citation>
    <scope>NUCLEOTIDE SEQUENCE [LARGE SCALE GENOMIC DNA]</scope>
    <source>
        <strain evidence="6">2902at01</strain>
    </source>
</reference>
<sequence>MDELDSAIVRHLQRDARQTNRDLARALGVAPSTCLERVRALRERGVIAGYHAEISLPALGRHVQALLHVQVRPLSREVIESFKRYVTPLPEVLSVFVVAGGDDFLVHVAVPSVDALHAFLMDKVSKRREIVGFRSSIIYQHSRNQVLAPLPTRPESSP</sequence>
<dbReference type="InterPro" id="IPR036388">
    <property type="entry name" value="WH-like_DNA-bd_sf"/>
</dbReference>
<proteinExistence type="predicted"/>
<evidence type="ECO:0000256" key="3">
    <source>
        <dbReference type="ARBA" id="ARBA00023163"/>
    </source>
</evidence>
<dbReference type="SUPFAM" id="SSF54909">
    <property type="entry name" value="Dimeric alpha+beta barrel"/>
    <property type="match status" value="1"/>
</dbReference>
<organism evidence="5 6">
    <name type="scientific">Micromonospora zhanjiangensis</name>
    <dbReference type="NCBI Taxonomy" id="1522057"/>
    <lineage>
        <taxon>Bacteria</taxon>
        <taxon>Bacillati</taxon>
        <taxon>Actinomycetota</taxon>
        <taxon>Actinomycetes</taxon>
        <taxon>Micromonosporales</taxon>
        <taxon>Micromonosporaceae</taxon>
        <taxon>Micromonospora</taxon>
    </lineage>
</organism>
<dbReference type="Gene3D" id="1.10.10.10">
    <property type="entry name" value="Winged helix-like DNA-binding domain superfamily/Winged helix DNA-binding domain"/>
    <property type="match status" value="1"/>
</dbReference>
<evidence type="ECO:0000259" key="4">
    <source>
        <dbReference type="PROSITE" id="PS50956"/>
    </source>
</evidence>
<dbReference type="InterPro" id="IPR019887">
    <property type="entry name" value="Tscrpt_reg_AsnC/Lrp_C"/>
</dbReference>
<evidence type="ECO:0000256" key="2">
    <source>
        <dbReference type="ARBA" id="ARBA00023125"/>
    </source>
</evidence>
<gene>
    <name evidence="5" type="ORF">ACFOX0_15130</name>
</gene>